<reference evidence="1" key="1">
    <citation type="submission" date="2013-11" db="EMBL/GenBank/DDBJ databases">
        <title>Genome sequence of the fusiform rust pathogen reveals effectors for host alternation and coevolution with pine.</title>
        <authorList>
            <consortium name="DOE Joint Genome Institute"/>
            <person name="Smith K."/>
            <person name="Pendleton A."/>
            <person name="Kubisiak T."/>
            <person name="Anderson C."/>
            <person name="Salamov A."/>
            <person name="Aerts A."/>
            <person name="Riley R."/>
            <person name="Clum A."/>
            <person name="Lindquist E."/>
            <person name="Ence D."/>
            <person name="Campbell M."/>
            <person name="Kronenberg Z."/>
            <person name="Feau N."/>
            <person name="Dhillon B."/>
            <person name="Hamelin R."/>
            <person name="Burleigh J."/>
            <person name="Smith J."/>
            <person name="Yandell M."/>
            <person name="Nelson C."/>
            <person name="Grigoriev I."/>
            <person name="Davis J."/>
        </authorList>
    </citation>
    <scope>NUCLEOTIDE SEQUENCE</scope>
    <source>
        <strain evidence="1">G11</strain>
    </source>
</reference>
<organism evidence="1 2">
    <name type="scientific">Cronartium quercuum f. sp. fusiforme G11</name>
    <dbReference type="NCBI Taxonomy" id="708437"/>
    <lineage>
        <taxon>Eukaryota</taxon>
        <taxon>Fungi</taxon>
        <taxon>Dikarya</taxon>
        <taxon>Basidiomycota</taxon>
        <taxon>Pucciniomycotina</taxon>
        <taxon>Pucciniomycetes</taxon>
        <taxon>Pucciniales</taxon>
        <taxon>Coleosporiaceae</taxon>
        <taxon>Cronartium</taxon>
    </lineage>
</organism>
<protein>
    <submittedName>
        <fullName evidence="1">Uncharacterized protein</fullName>
    </submittedName>
</protein>
<accession>A0A9P6T980</accession>
<evidence type="ECO:0000313" key="1">
    <source>
        <dbReference type="EMBL" id="KAG0143917.1"/>
    </source>
</evidence>
<keyword evidence="2" id="KW-1185">Reference proteome</keyword>
<sequence>MSPLSTTTLPPPTTCTVPQLPCLPSVQSRSDCILPLLPLHYTTPSPLAYDFLF</sequence>
<dbReference type="Proteomes" id="UP000886653">
    <property type="component" value="Unassembled WGS sequence"/>
</dbReference>
<dbReference type="EMBL" id="MU167307">
    <property type="protein sequence ID" value="KAG0143917.1"/>
    <property type="molecule type" value="Genomic_DNA"/>
</dbReference>
<evidence type="ECO:0000313" key="2">
    <source>
        <dbReference type="Proteomes" id="UP000886653"/>
    </source>
</evidence>
<gene>
    <name evidence="1" type="ORF">CROQUDRAFT_95686</name>
</gene>
<name>A0A9P6T980_9BASI</name>
<dbReference type="AlphaFoldDB" id="A0A9P6T980"/>
<proteinExistence type="predicted"/>
<comment type="caution">
    <text evidence="1">The sequence shown here is derived from an EMBL/GenBank/DDBJ whole genome shotgun (WGS) entry which is preliminary data.</text>
</comment>